<dbReference type="GO" id="GO:0008270">
    <property type="term" value="F:zinc ion binding"/>
    <property type="evidence" value="ECO:0007669"/>
    <property type="project" value="InterPro"/>
</dbReference>
<accession>A0A6G1CZ47</accession>
<evidence type="ECO:0000256" key="1">
    <source>
        <dbReference type="SAM" id="MobiDB-lite"/>
    </source>
</evidence>
<name>A0A6G1CZ47_9ORYZ</name>
<proteinExistence type="predicted"/>
<evidence type="ECO:0000313" key="2">
    <source>
        <dbReference type="EMBL" id="KAF0905466.1"/>
    </source>
</evidence>
<dbReference type="AlphaFoldDB" id="A0A6G1CZ47"/>
<sequence>MEPKFSLHKSLCNACGIRYQRKGMDALESESKSGKDKKRKMSTNEVPLQRGLRKKNKMAEEVDFGMRMTMEGCPSKSILIQSQQYEDDVKKAAVQLMMITK</sequence>
<reference evidence="2 3" key="1">
    <citation type="submission" date="2019-11" db="EMBL/GenBank/DDBJ databases">
        <title>Whole genome sequence of Oryza granulata.</title>
        <authorList>
            <person name="Li W."/>
        </authorList>
    </citation>
    <scope>NUCLEOTIDE SEQUENCE [LARGE SCALE GENOMIC DNA]</scope>
    <source>
        <strain evidence="3">cv. Menghai</strain>
        <tissue evidence="2">Leaf</tissue>
    </source>
</reference>
<organism evidence="2 3">
    <name type="scientific">Oryza meyeriana var. granulata</name>
    <dbReference type="NCBI Taxonomy" id="110450"/>
    <lineage>
        <taxon>Eukaryota</taxon>
        <taxon>Viridiplantae</taxon>
        <taxon>Streptophyta</taxon>
        <taxon>Embryophyta</taxon>
        <taxon>Tracheophyta</taxon>
        <taxon>Spermatophyta</taxon>
        <taxon>Magnoliopsida</taxon>
        <taxon>Liliopsida</taxon>
        <taxon>Poales</taxon>
        <taxon>Poaceae</taxon>
        <taxon>BOP clade</taxon>
        <taxon>Oryzoideae</taxon>
        <taxon>Oryzeae</taxon>
        <taxon>Oryzinae</taxon>
        <taxon>Oryza</taxon>
        <taxon>Oryza meyeriana</taxon>
    </lineage>
</organism>
<dbReference type="EMBL" id="SPHZ02000007">
    <property type="protein sequence ID" value="KAF0905466.1"/>
    <property type="molecule type" value="Genomic_DNA"/>
</dbReference>
<dbReference type="OrthoDB" id="2162994at2759"/>
<comment type="caution">
    <text evidence="2">The sequence shown here is derived from an EMBL/GenBank/DDBJ whole genome shotgun (WGS) entry which is preliminary data.</text>
</comment>
<evidence type="ECO:0000313" key="3">
    <source>
        <dbReference type="Proteomes" id="UP000479710"/>
    </source>
</evidence>
<feature type="compositionally biased region" description="Basic and acidic residues" evidence="1">
    <location>
        <begin position="25"/>
        <end position="34"/>
    </location>
</feature>
<dbReference type="GO" id="GO:0006355">
    <property type="term" value="P:regulation of DNA-templated transcription"/>
    <property type="evidence" value="ECO:0007669"/>
    <property type="project" value="InterPro"/>
</dbReference>
<protein>
    <recommendedName>
        <fullName evidence="4">GATA-type domain-containing protein</fullName>
    </recommendedName>
</protein>
<keyword evidence="3" id="KW-1185">Reference proteome</keyword>
<dbReference type="InterPro" id="IPR013088">
    <property type="entry name" value="Znf_NHR/GATA"/>
</dbReference>
<feature type="region of interest" description="Disordered" evidence="1">
    <location>
        <begin position="25"/>
        <end position="57"/>
    </location>
</feature>
<evidence type="ECO:0008006" key="4">
    <source>
        <dbReference type="Google" id="ProtNLM"/>
    </source>
</evidence>
<gene>
    <name evidence="2" type="ORF">E2562_004434</name>
</gene>
<dbReference type="Gene3D" id="3.30.50.10">
    <property type="entry name" value="Erythroid Transcription Factor GATA-1, subunit A"/>
    <property type="match status" value="1"/>
</dbReference>
<dbReference type="Proteomes" id="UP000479710">
    <property type="component" value="Unassembled WGS sequence"/>
</dbReference>